<evidence type="ECO:0000256" key="3">
    <source>
        <dbReference type="ARBA" id="ARBA00023157"/>
    </source>
</evidence>
<dbReference type="PROSITE" id="PS50287">
    <property type="entry name" value="SRCR_2"/>
    <property type="match status" value="1"/>
</dbReference>
<keyword evidence="9" id="KW-1185">Reference proteome</keyword>
<feature type="region of interest" description="Disordered" evidence="6">
    <location>
        <begin position="1"/>
        <end position="20"/>
    </location>
</feature>
<evidence type="ECO:0000313" key="9">
    <source>
        <dbReference type="Proteomes" id="UP001066276"/>
    </source>
</evidence>
<name>A0AAV7QJA0_PLEWA</name>
<evidence type="ECO:0000256" key="2">
    <source>
        <dbReference type="ARBA" id="ARBA00022737"/>
    </source>
</evidence>
<dbReference type="PRINTS" id="PR00258">
    <property type="entry name" value="SPERACTRCPTR"/>
</dbReference>
<feature type="domain" description="SRCR" evidence="7">
    <location>
        <begin position="41"/>
        <end position="141"/>
    </location>
</feature>
<evidence type="ECO:0000256" key="6">
    <source>
        <dbReference type="SAM" id="MobiDB-lite"/>
    </source>
</evidence>
<dbReference type="AlphaFoldDB" id="A0AAV7QJA0"/>
<dbReference type="GO" id="GO:0005886">
    <property type="term" value="C:plasma membrane"/>
    <property type="evidence" value="ECO:0007669"/>
    <property type="project" value="TreeGrafter"/>
</dbReference>
<comment type="caution">
    <text evidence="8">The sequence shown here is derived from an EMBL/GenBank/DDBJ whole genome shotgun (WGS) entry which is preliminary data.</text>
</comment>
<feature type="disulfide bond" evidence="5">
    <location>
        <begin position="66"/>
        <end position="130"/>
    </location>
</feature>
<sequence>MEHPSETIVATSGPDESNRQVSLRKVISEPTTTRHEEDLDLRLVNGKDRCSGRVEVLYGGTWGTVCDDYWNIKSAHVVCNQLECGPAVAHASGAYFGQGKGLILLDDVVCKGTESFLWDCKNNGWTISNCYHFEDAGVICRGNL</sequence>
<dbReference type="InterPro" id="IPR036772">
    <property type="entry name" value="SRCR-like_dom_sf"/>
</dbReference>
<keyword evidence="2" id="KW-0677">Repeat</keyword>
<feature type="disulfide bond" evidence="5">
    <location>
        <begin position="110"/>
        <end position="120"/>
    </location>
</feature>
<accession>A0AAV7QJA0</accession>
<dbReference type="SMART" id="SM00202">
    <property type="entry name" value="SR"/>
    <property type="match status" value="1"/>
</dbReference>
<dbReference type="Proteomes" id="UP001066276">
    <property type="component" value="Chromosome 6"/>
</dbReference>
<dbReference type="InterPro" id="IPR001190">
    <property type="entry name" value="SRCR"/>
</dbReference>
<protein>
    <recommendedName>
        <fullName evidence="7">SRCR domain-containing protein</fullName>
    </recommendedName>
</protein>
<keyword evidence="3 5" id="KW-1015">Disulfide bond</keyword>
<dbReference type="GO" id="GO:0031638">
    <property type="term" value="P:zymogen activation"/>
    <property type="evidence" value="ECO:0007669"/>
    <property type="project" value="TreeGrafter"/>
</dbReference>
<keyword evidence="1" id="KW-0732">Signal</keyword>
<dbReference type="PANTHER" id="PTHR48071:SF27">
    <property type="entry name" value="SCAVENGER RECEPTOR CYSTEINE-RICH TYPE 1 PROTEIN M130-LIKE"/>
    <property type="match status" value="1"/>
</dbReference>
<evidence type="ECO:0000259" key="7">
    <source>
        <dbReference type="PROSITE" id="PS50287"/>
    </source>
</evidence>
<reference evidence="8" key="1">
    <citation type="journal article" date="2022" name="bioRxiv">
        <title>Sequencing and chromosome-scale assembly of the giantPleurodeles waltlgenome.</title>
        <authorList>
            <person name="Brown T."/>
            <person name="Elewa A."/>
            <person name="Iarovenko S."/>
            <person name="Subramanian E."/>
            <person name="Araus A.J."/>
            <person name="Petzold A."/>
            <person name="Susuki M."/>
            <person name="Suzuki K.-i.T."/>
            <person name="Hayashi T."/>
            <person name="Toyoda A."/>
            <person name="Oliveira C."/>
            <person name="Osipova E."/>
            <person name="Leigh N.D."/>
            <person name="Simon A."/>
            <person name="Yun M.H."/>
        </authorList>
    </citation>
    <scope>NUCLEOTIDE SEQUENCE</scope>
    <source>
        <strain evidence="8">20211129_DDA</strain>
        <tissue evidence="8">Liver</tissue>
    </source>
</reference>
<dbReference type="PANTHER" id="PTHR48071">
    <property type="entry name" value="SRCR DOMAIN-CONTAINING PROTEIN"/>
    <property type="match status" value="1"/>
</dbReference>
<dbReference type="SUPFAM" id="SSF56487">
    <property type="entry name" value="SRCR-like"/>
    <property type="match status" value="1"/>
</dbReference>
<gene>
    <name evidence="8" type="ORF">NDU88_006158</name>
</gene>
<evidence type="ECO:0000256" key="5">
    <source>
        <dbReference type="PROSITE-ProRule" id="PRU00196"/>
    </source>
</evidence>
<dbReference type="FunFam" id="3.10.250.10:FF:000003">
    <property type="entry name" value="Deleted in malignant brain tumors 1"/>
    <property type="match status" value="1"/>
</dbReference>
<dbReference type="EMBL" id="JANPWB010000010">
    <property type="protein sequence ID" value="KAJ1139794.1"/>
    <property type="molecule type" value="Genomic_DNA"/>
</dbReference>
<evidence type="ECO:0000313" key="8">
    <source>
        <dbReference type="EMBL" id="KAJ1139794.1"/>
    </source>
</evidence>
<evidence type="ECO:0000256" key="1">
    <source>
        <dbReference type="ARBA" id="ARBA00022729"/>
    </source>
</evidence>
<dbReference type="Gene3D" id="3.10.250.10">
    <property type="entry name" value="SRCR-like domain"/>
    <property type="match status" value="1"/>
</dbReference>
<organism evidence="8 9">
    <name type="scientific">Pleurodeles waltl</name>
    <name type="common">Iberian ribbed newt</name>
    <dbReference type="NCBI Taxonomy" id="8319"/>
    <lineage>
        <taxon>Eukaryota</taxon>
        <taxon>Metazoa</taxon>
        <taxon>Chordata</taxon>
        <taxon>Craniata</taxon>
        <taxon>Vertebrata</taxon>
        <taxon>Euteleostomi</taxon>
        <taxon>Amphibia</taxon>
        <taxon>Batrachia</taxon>
        <taxon>Caudata</taxon>
        <taxon>Salamandroidea</taxon>
        <taxon>Salamandridae</taxon>
        <taxon>Pleurodelinae</taxon>
        <taxon>Pleurodeles</taxon>
    </lineage>
</organism>
<feature type="disulfide bond" evidence="5">
    <location>
        <begin position="79"/>
        <end position="140"/>
    </location>
</feature>
<proteinExistence type="predicted"/>
<keyword evidence="4" id="KW-0325">Glycoprotein</keyword>
<dbReference type="Pfam" id="PF00530">
    <property type="entry name" value="SRCR"/>
    <property type="match status" value="1"/>
</dbReference>
<dbReference type="GO" id="GO:0004252">
    <property type="term" value="F:serine-type endopeptidase activity"/>
    <property type="evidence" value="ECO:0007669"/>
    <property type="project" value="TreeGrafter"/>
</dbReference>
<evidence type="ECO:0000256" key="4">
    <source>
        <dbReference type="ARBA" id="ARBA00023180"/>
    </source>
</evidence>